<dbReference type="AlphaFoldDB" id="A0A9W9I648"/>
<sequence length="465" mass="52686">MIAEILHLDNTRDLGSSLQTQVQQLIQNLPKRLRKQPVSLRWKKTPGGLCDLHRPLNADLIHDLLRLVQHEVTTHFRQLDAYPNLIQPAEALVLAHLRSLKGLWTKPSADSSLAPSAHSSVAPGAWAYQINGCAACILARIASDKEIICNLRVVLQSRTRTRKKHRPRRLSLFIDECINQFTPDEAEVLHSTASQLAYRMKNVRKACVKTWMSDPNQKHTGHSQRRHRRHRGKQQDISAQTHRIEKHQMPSITLTDLSEDDLATSSKSTHPNSNLLDDSAFHREGSSLSRTGQLWNEHDPERRRRSRNPSPESHRSSHWSNLNGPARLERPSLVPGRVLQQSRYDGHSLAISEHRRGDLAEKSETMTMYQKLAEDNPYSRATPVPEAMVDPLGIHSTGQAFDGDGVQQQDEMEVPFIYQYSPSDYSSSDWTDDECEDWDGKPSTTTGPSPAGTTWSLLCEHHNFI</sequence>
<reference evidence="2" key="2">
    <citation type="journal article" date="2023" name="IMA Fungus">
        <title>Comparative genomic study of the Penicillium genus elucidates a diverse pangenome and 15 lateral gene transfer events.</title>
        <authorList>
            <person name="Petersen C."/>
            <person name="Sorensen T."/>
            <person name="Nielsen M.R."/>
            <person name="Sondergaard T.E."/>
            <person name="Sorensen J.L."/>
            <person name="Fitzpatrick D.A."/>
            <person name="Frisvad J.C."/>
            <person name="Nielsen K.L."/>
        </authorList>
    </citation>
    <scope>NUCLEOTIDE SEQUENCE</scope>
    <source>
        <strain evidence="2">IBT 26290</strain>
    </source>
</reference>
<feature type="compositionally biased region" description="Low complexity" evidence="1">
    <location>
        <begin position="441"/>
        <end position="452"/>
    </location>
</feature>
<dbReference type="Proteomes" id="UP001149163">
    <property type="component" value="Unassembled WGS sequence"/>
</dbReference>
<gene>
    <name evidence="2" type="ORF">N7482_006304</name>
</gene>
<feature type="compositionally biased region" description="Basic residues" evidence="1">
    <location>
        <begin position="219"/>
        <end position="232"/>
    </location>
</feature>
<dbReference type="RefSeq" id="XP_056543984.1">
    <property type="nucleotide sequence ID" value="XM_056688429.1"/>
</dbReference>
<accession>A0A9W9I648</accession>
<feature type="region of interest" description="Disordered" evidence="1">
    <location>
        <begin position="210"/>
        <end position="333"/>
    </location>
</feature>
<dbReference type="GeneID" id="81427605"/>
<feature type="region of interest" description="Disordered" evidence="1">
    <location>
        <begin position="425"/>
        <end position="452"/>
    </location>
</feature>
<comment type="caution">
    <text evidence="2">The sequence shown here is derived from an EMBL/GenBank/DDBJ whole genome shotgun (WGS) entry which is preliminary data.</text>
</comment>
<evidence type="ECO:0000313" key="3">
    <source>
        <dbReference type="Proteomes" id="UP001149163"/>
    </source>
</evidence>
<evidence type="ECO:0000256" key="1">
    <source>
        <dbReference type="SAM" id="MobiDB-lite"/>
    </source>
</evidence>
<evidence type="ECO:0000313" key="2">
    <source>
        <dbReference type="EMBL" id="KAJ5167523.1"/>
    </source>
</evidence>
<organism evidence="2 3">
    <name type="scientific">Penicillium canariense</name>
    <dbReference type="NCBI Taxonomy" id="189055"/>
    <lineage>
        <taxon>Eukaryota</taxon>
        <taxon>Fungi</taxon>
        <taxon>Dikarya</taxon>
        <taxon>Ascomycota</taxon>
        <taxon>Pezizomycotina</taxon>
        <taxon>Eurotiomycetes</taxon>
        <taxon>Eurotiomycetidae</taxon>
        <taxon>Eurotiales</taxon>
        <taxon>Aspergillaceae</taxon>
        <taxon>Penicillium</taxon>
    </lineage>
</organism>
<protein>
    <submittedName>
        <fullName evidence="2">Uncharacterized protein</fullName>
    </submittedName>
</protein>
<reference evidence="2" key="1">
    <citation type="submission" date="2022-11" db="EMBL/GenBank/DDBJ databases">
        <authorList>
            <person name="Petersen C."/>
        </authorList>
    </citation>
    <scope>NUCLEOTIDE SEQUENCE</scope>
    <source>
        <strain evidence="2">IBT 26290</strain>
    </source>
</reference>
<proteinExistence type="predicted"/>
<keyword evidence="3" id="KW-1185">Reference proteome</keyword>
<dbReference type="OrthoDB" id="3786931at2759"/>
<dbReference type="EMBL" id="JAPQKN010000003">
    <property type="protein sequence ID" value="KAJ5167523.1"/>
    <property type="molecule type" value="Genomic_DNA"/>
</dbReference>
<name>A0A9W9I648_9EURO</name>
<feature type="compositionally biased region" description="Polar residues" evidence="1">
    <location>
        <begin position="263"/>
        <end position="276"/>
    </location>
</feature>